<evidence type="ECO:0000256" key="2">
    <source>
        <dbReference type="PROSITE-ProRule" id="PRU00335"/>
    </source>
</evidence>
<reference evidence="4 5" key="1">
    <citation type="submission" date="2016-10" db="EMBL/GenBank/DDBJ databases">
        <title>Complete Genome Sequence of Peptococcaceae strain DCMF.</title>
        <authorList>
            <person name="Edwards R.J."/>
            <person name="Holland S.I."/>
            <person name="Deshpande N.P."/>
            <person name="Wong Y.K."/>
            <person name="Ertan H."/>
            <person name="Manefield M."/>
            <person name="Russell T.L."/>
            <person name="Lee M.J."/>
        </authorList>
    </citation>
    <scope>NUCLEOTIDE SEQUENCE [LARGE SCALE GENOMIC DNA]</scope>
    <source>
        <strain evidence="4 5">DCMF</strain>
    </source>
</reference>
<dbReference type="Proteomes" id="UP000323521">
    <property type="component" value="Chromosome"/>
</dbReference>
<dbReference type="InterPro" id="IPR036271">
    <property type="entry name" value="Tet_transcr_reg_TetR-rel_C_sf"/>
</dbReference>
<dbReference type="PRINTS" id="PR00455">
    <property type="entry name" value="HTHTETR"/>
</dbReference>
<keyword evidence="1 2" id="KW-0238">DNA-binding</keyword>
<evidence type="ECO:0000259" key="3">
    <source>
        <dbReference type="PROSITE" id="PS50977"/>
    </source>
</evidence>
<evidence type="ECO:0000313" key="5">
    <source>
        <dbReference type="Proteomes" id="UP000323521"/>
    </source>
</evidence>
<accession>A0A3G1KWH7</accession>
<dbReference type="InterPro" id="IPR050624">
    <property type="entry name" value="HTH-type_Tx_Regulator"/>
</dbReference>
<name>A0A3G1KWH7_FORW1</name>
<dbReference type="Gene3D" id="1.10.10.60">
    <property type="entry name" value="Homeodomain-like"/>
    <property type="match status" value="1"/>
</dbReference>
<dbReference type="KEGG" id="fwa:DCMF_18965"/>
<dbReference type="SUPFAM" id="SSF46689">
    <property type="entry name" value="Homeodomain-like"/>
    <property type="match status" value="1"/>
</dbReference>
<feature type="DNA-binding region" description="H-T-H motif" evidence="2">
    <location>
        <begin position="37"/>
        <end position="56"/>
    </location>
</feature>
<organism evidence="4 5">
    <name type="scientific">Formimonas warabiya</name>
    <dbReference type="NCBI Taxonomy" id="1761012"/>
    <lineage>
        <taxon>Bacteria</taxon>
        <taxon>Bacillati</taxon>
        <taxon>Bacillota</taxon>
        <taxon>Clostridia</taxon>
        <taxon>Eubacteriales</taxon>
        <taxon>Peptococcaceae</taxon>
        <taxon>Candidatus Formimonas</taxon>
    </lineage>
</organism>
<proteinExistence type="predicted"/>
<dbReference type="OrthoDB" id="13453at2"/>
<gene>
    <name evidence="4" type="ORF">DCMF_18965</name>
</gene>
<dbReference type="GO" id="GO:0003677">
    <property type="term" value="F:DNA binding"/>
    <property type="evidence" value="ECO:0007669"/>
    <property type="project" value="UniProtKB-UniRule"/>
</dbReference>
<dbReference type="InterPro" id="IPR001647">
    <property type="entry name" value="HTH_TetR"/>
</dbReference>
<dbReference type="InterPro" id="IPR009057">
    <property type="entry name" value="Homeodomain-like_sf"/>
</dbReference>
<dbReference type="SUPFAM" id="SSF48498">
    <property type="entry name" value="Tetracyclin repressor-like, C-terminal domain"/>
    <property type="match status" value="1"/>
</dbReference>
<dbReference type="EMBL" id="CP017634">
    <property type="protein sequence ID" value="ATW26555.1"/>
    <property type="molecule type" value="Genomic_DNA"/>
</dbReference>
<dbReference type="Pfam" id="PF00440">
    <property type="entry name" value="TetR_N"/>
    <property type="match status" value="1"/>
</dbReference>
<evidence type="ECO:0000256" key="1">
    <source>
        <dbReference type="ARBA" id="ARBA00023125"/>
    </source>
</evidence>
<dbReference type="AlphaFoldDB" id="A0A3G1KWH7"/>
<feature type="domain" description="HTH tetR-type" evidence="3">
    <location>
        <begin position="14"/>
        <end position="74"/>
    </location>
</feature>
<dbReference type="PANTHER" id="PTHR43479">
    <property type="entry name" value="ACREF/ENVCD OPERON REPRESSOR-RELATED"/>
    <property type="match status" value="1"/>
</dbReference>
<dbReference type="PROSITE" id="PS50977">
    <property type="entry name" value="HTH_TETR_2"/>
    <property type="match status" value="1"/>
</dbReference>
<dbReference type="PANTHER" id="PTHR43479:SF11">
    <property type="entry name" value="ACREF_ENVCD OPERON REPRESSOR-RELATED"/>
    <property type="match status" value="1"/>
</dbReference>
<dbReference type="RefSeq" id="WP_148135873.1">
    <property type="nucleotide sequence ID" value="NZ_CP017634.1"/>
</dbReference>
<dbReference type="Gene3D" id="1.10.357.10">
    <property type="entry name" value="Tetracycline Repressor, domain 2"/>
    <property type="match status" value="1"/>
</dbReference>
<dbReference type="InterPro" id="IPR023772">
    <property type="entry name" value="DNA-bd_HTH_TetR-type_CS"/>
</dbReference>
<sequence>MAYRQTDRVKEKLESKKKEIIRAAREVFAEQSYQGTSIKALAQKAKIATGTFYLYFSNKEALINMIVDEMFHELLDHIKKERAKFTDNYDKLQASMEACLNIFMREKTMAKILLVQVPGVNNAFNAKLIEIENELIKLTKGDLDELKSRGMLPEEDTLVCAMAFVGSFRQVIINWLREGKPENLAEACDTLMAYNLRGLGKQK</sequence>
<dbReference type="PROSITE" id="PS01081">
    <property type="entry name" value="HTH_TETR_1"/>
    <property type="match status" value="1"/>
</dbReference>
<evidence type="ECO:0000313" key="4">
    <source>
        <dbReference type="EMBL" id="ATW26555.1"/>
    </source>
</evidence>
<protein>
    <submittedName>
        <fullName evidence="4">TetR family transcriptional regulator</fullName>
    </submittedName>
</protein>
<keyword evidence="5" id="KW-1185">Reference proteome</keyword>